<dbReference type="EMBL" id="VCDN01000038">
    <property type="protein sequence ID" value="MDX7987679.1"/>
    <property type="molecule type" value="Genomic_DNA"/>
</dbReference>
<feature type="domain" description="DUF5405" evidence="1">
    <location>
        <begin position="8"/>
        <end position="96"/>
    </location>
</feature>
<dbReference type="Pfam" id="PF17399">
    <property type="entry name" value="DUF5405"/>
    <property type="match status" value="1"/>
</dbReference>
<evidence type="ECO:0000313" key="3">
    <source>
        <dbReference type="Proteomes" id="UP001271890"/>
    </source>
</evidence>
<organism evidence="2 3">
    <name type="scientific">Xenorhabdus santafensis</name>
    <dbReference type="NCBI Taxonomy" id="2582833"/>
    <lineage>
        <taxon>Bacteria</taxon>
        <taxon>Pseudomonadati</taxon>
        <taxon>Pseudomonadota</taxon>
        <taxon>Gammaproteobacteria</taxon>
        <taxon>Enterobacterales</taxon>
        <taxon>Morganellaceae</taxon>
        <taxon>Xenorhabdus</taxon>
    </lineage>
</organism>
<dbReference type="Proteomes" id="UP001271890">
    <property type="component" value="Unassembled WGS sequence"/>
</dbReference>
<accession>A0ABU4SA48</accession>
<dbReference type="RefSeq" id="WP_319930102.1">
    <property type="nucleotide sequence ID" value="NZ_VCDN01000038.1"/>
</dbReference>
<name>A0ABU4SA48_9GAMM</name>
<dbReference type="InterPro" id="IPR035404">
    <property type="entry name" value="DUF5405"/>
</dbReference>
<proteinExistence type="predicted"/>
<sequence length="107" mass="11802">MNNEAIRLDPRNGVYVTGTRFAIATHEKHPGKLALLGASKRYGYSLVSWHDNGISLVTELVSLHVSHIKHRMNTVQDYLDTVNVIGKRCQTALNLLNPETYGGAVAC</sequence>
<reference evidence="3" key="1">
    <citation type="journal article" date="2024" name="Toxins">
        <title>Genome Sequence Analysis of Native Xenorhabdus Strains Isolated from Entomopathogenic Nematodes in Argentina.</title>
        <authorList>
            <person name="Palma L."/>
            <person name="Frizzo L."/>
            <person name="Kaiser S."/>
            <person name="Berry C."/>
            <person name="Caballero P."/>
            <person name="Bode H.B."/>
            <person name="Del Valle E.E."/>
        </authorList>
    </citation>
    <scope>NUCLEOTIDE SEQUENCE [LARGE SCALE GENOMIC DNA]</scope>
    <source>
        <strain evidence="3">12</strain>
    </source>
</reference>
<protein>
    <recommendedName>
        <fullName evidence="1">DUF5405 domain-containing protein</fullName>
    </recommendedName>
</protein>
<evidence type="ECO:0000313" key="2">
    <source>
        <dbReference type="EMBL" id="MDX7987679.1"/>
    </source>
</evidence>
<gene>
    <name evidence="2" type="ORF">FE392_10090</name>
</gene>
<evidence type="ECO:0000259" key="1">
    <source>
        <dbReference type="Pfam" id="PF17399"/>
    </source>
</evidence>
<keyword evidence="3" id="KW-1185">Reference proteome</keyword>
<comment type="caution">
    <text evidence="2">The sequence shown here is derived from an EMBL/GenBank/DDBJ whole genome shotgun (WGS) entry which is preliminary data.</text>
</comment>